<evidence type="ECO:0000256" key="3">
    <source>
        <dbReference type="PIRSR" id="PIRSR000103-1"/>
    </source>
</evidence>
<organism evidence="6 7">
    <name type="scientific">Nannochloropsis gaditana</name>
    <dbReference type="NCBI Taxonomy" id="72520"/>
    <lineage>
        <taxon>Eukaryota</taxon>
        <taxon>Sar</taxon>
        <taxon>Stramenopiles</taxon>
        <taxon>Ochrophyta</taxon>
        <taxon>Eustigmatophyceae</taxon>
        <taxon>Eustigmatales</taxon>
        <taxon>Monodopsidaceae</taxon>
        <taxon>Nannochloropsis</taxon>
    </lineage>
</organism>
<dbReference type="InterPro" id="IPR015815">
    <property type="entry name" value="HIBADH-related"/>
</dbReference>
<evidence type="ECO:0000313" key="6">
    <source>
        <dbReference type="EMBL" id="EWM25945.1"/>
    </source>
</evidence>
<evidence type="ECO:0000313" key="7">
    <source>
        <dbReference type="Proteomes" id="UP000019335"/>
    </source>
</evidence>
<comment type="caution">
    <text evidence="6">The sequence shown here is derived from an EMBL/GenBank/DDBJ whole genome shotgun (WGS) entry which is preliminary data.</text>
</comment>
<dbReference type="Pfam" id="PF03446">
    <property type="entry name" value="NAD_binding_2"/>
    <property type="match status" value="1"/>
</dbReference>
<dbReference type="OrthoDB" id="435038at2759"/>
<dbReference type="InterPro" id="IPR006115">
    <property type="entry name" value="6PGDH_NADP-bd"/>
</dbReference>
<dbReference type="Pfam" id="PF14833">
    <property type="entry name" value="NAD_binding_11"/>
    <property type="match status" value="1"/>
</dbReference>
<reference evidence="6 7" key="1">
    <citation type="journal article" date="2014" name="Mol. Plant">
        <title>Chromosome Scale Genome Assembly and Transcriptome Profiling of Nannochloropsis gaditana in Nitrogen Depletion.</title>
        <authorList>
            <person name="Corteggiani Carpinelli E."/>
            <person name="Telatin A."/>
            <person name="Vitulo N."/>
            <person name="Forcato C."/>
            <person name="D'Angelo M."/>
            <person name="Schiavon R."/>
            <person name="Vezzi A."/>
            <person name="Giacometti G.M."/>
            <person name="Morosinotto T."/>
            <person name="Valle G."/>
        </authorList>
    </citation>
    <scope>NUCLEOTIDE SEQUENCE [LARGE SCALE GENOMIC DNA]</scope>
    <source>
        <strain evidence="6 7">B-31</strain>
    </source>
</reference>
<dbReference type="AlphaFoldDB" id="W7TG08"/>
<dbReference type="InterPro" id="IPR008927">
    <property type="entry name" value="6-PGluconate_DH-like_C_sf"/>
</dbReference>
<sequence>MIPASGIIISPATTRIGWVGVGIMGCSMVTHLLNAGYQCTVYNRTPSKCLPVQAKGAVVASSPHAVAAASDVVFVIVGFPSDVRNVVLGTEGILKGLKAGGVLVDCTTSTPSLAQEIYTTGQAQGVSTVDAPVSGGDVGARNAALSFMVGGDKQVVDGLHPLWTLMGKNMRYMGGPGKGQHTKMVNQILIANTMMGVCEGLMYAEKAGLDLTETINAVGAGAAGSFSINNLGPRMVARDFAPGFYVEHFLKDLGIALDEARRMDLAVPGMAAAYQMYVALKAQGGGRLGTQALLLALERLNGKEGVERLNGKEGEAGKGK</sequence>
<name>W7TG08_9STRA</name>
<dbReference type="GO" id="GO:0050661">
    <property type="term" value="F:NADP binding"/>
    <property type="evidence" value="ECO:0007669"/>
    <property type="project" value="InterPro"/>
</dbReference>
<keyword evidence="1" id="KW-0560">Oxidoreductase</keyword>
<protein>
    <submittedName>
        <fullName evidence="6">3-hydroxyisobutyrate dehydrogenase</fullName>
    </submittedName>
</protein>
<dbReference type="EMBL" id="AZIL01000822">
    <property type="protein sequence ID" value="EWM25945.1"/>
    <property type="molecule type" value="Genomic_DNA"/>
</dbReference>
<gene>
    <name evidence="6" type="ORF">Naga_100721g4</name>
</gene>
<dbReference type="GO" id="GO:0016491">
    <property type="term" value="F:oxidoreductase activity"/>
    <property type="evidence" value="ECO:0007669"/>
    <property type="project" value="UniProtKB-KW"/>
</dbReference>
<dbReference type="GO" id="GO:0051287">
    <property type="term" value="F:NAD binding"/>
    <property type="evidence" value="ECO:0007669"/>
    <property type="project" value="InterPro"/>
</dbReference>
<evidence type="ECO:0000259" key="5">
    <source>
        <dbReference type="Pfam" id="PF14833"/>
    </source>
</evidence>
<dbReference type="InterPro" id="IPR029154">
    <property type="entry name" value="HIBADH-like_NADP-bd"/>
</dbReference>
<dbReference type="PIRSF" id="PIRSF000103">
    <property type="entry name" value="HIBADH"/>
    <property type="match status" value="1"/>
</dbReference>
<evidence type="ECO:0000259" key="4">
    <source>
        <dbReference type="Pfam" id="PF03446"/>
    </source>
</evidence>
<keyword evidence="7" id="KW-1185">Reference proteome</keyword>
<evidence type="ECO:0000256" key="2">
    <source>
        <dbReference type="ARBA" id="ARBA00023027"/>
    </source>
</evidence>
<feature type="active site" evidence="3">
    <location>
        <position position="183"/>
    </location>
</feature>
<feature type="domain" description="3-hydroxyisobutyrate dehydrogenase-like NAD-binding" evidence="5">
    <location>
        <begin position="177"/>
        <end position="294"/>
    </location>
</feature>
<dbReference type="PANTHER" id="PTHR43060">
    <property type="entry name" value="3-HYDROXYISOBUTYRATE DEHYDROGENASE-LIKE 1, MITOCHONDRIAL-RELATED"/>
    <property type="match status" value="1"/>
</dbReference>
<dbReference type="SUPFAM" id="SSF51735">
    <property type="entry name" value="NAD(P)-binding Rossmann-fold domains"/>
    <property type="match status" value="1"/>
</dbReference>
<evidence type="ECO:0000256" key="1">
    <source>
        <dbReference type="ARBA" id="ARBA00023002"/>
    </source>
</evidence>
<dbReference type="Gene3D" id="3.40.50.720">
    <property type="entry name" value="NAD(P)-binding Rossmann-like Domain"/>
    <property type="match status" value="1"/>
</dbReference>
<dbReference type="Gene3D" id="1.10.1040.10">
    <property type="entry name" value="N-(1-d-carboxylethyl)-l-norvaline Dehydrogenase, domain 2"/>
    <property type="match status" value="1"/>
</dbReference>
<dbReference type="InterPro" id="IPR036291">
    <property type="entry name" value="NAD(P)-bd_dom_sf"/>
</dbReference>
<accession>W7TG08</accession>
<dbReference type="Proteomes" id="UP000019335">
    <property type="component" value="Chromosome 10"/>
</dbReference>
<dbReference type="InterPro" id="IPR013328">
    <property type="entry name" value="6PGD_dom2"/>
</dbReference>
<keyword evidence="2" id="KW-0520">NAD</keyword>
<dbReference type="SUPFAM" id="SSF48179">
    <property type="entry name" value="6-phosphogluconate dehydrogenase C-terminal domain-like"/>
    <property type="match status" value="1"/>
</dbReference>
<dbReference type="PANTHER" id="PTHR43060:SF15">
    <property type="entry name" value="3-HYDROXYISOBUTYRATE DEHYDROGENASE-LIKE 1, MITOCHONDRIAL-RELATED"/>
    <property type="match status" value="1"/>
</dbReference>
<proteinExistence type="predicted"/>
<feature type="domain" description="6-phosphogluconate dehydrogenase NADP-binding" evidence="4">
    <location>
        <begin position="15"/>
        <end position="174"/>
    </location>
</feature>